<sequence>MSSPTSLSISALAKRLDGEASEVWAVHDRALDMKAAGEDVILLCVGDPDFPTPEPIFYQALAAMKRDRTHYSPAQGELGLRQAVAELESKTSPHPCSADDVVIFPGGTNALYSVFSCICDLGDEVIVPDPMYVGYCGVLDAVGVNAVPVPLLVQENFAVDIAAIKAAVTDKTKAVIVNTPGNPCGNMMSKEELAELAAFTREKGIWLISDEVYSMITFKQRHVSLRAAAAELDNVIMVDGLSKSHAMSGWRIGWVVAPSTLVPHLTNLAGASVFGCPQFIQDAAAFALRHDDFYVAQMREEYKKRRDYLVERINQMPGVSCVSPDAGMFVMMYTGEVSEGGQAFAERLLDEAGVSVVPGAGFGDVTANYVRITLAQPISVLTKAMDRMALMLGAPKAQIAR</sequence>
<reference evidence="9" key="1">
    <citation type="journal article" date="2019" name="Int. J. Syst. Evol. Microbiol.">
        <title>The Global Catalogue of Microorganisms (GCM) 10K type strain sequencing project: providing services to taxonomists for standard genome sequencing and annotation.</title>
        <authorList>
            <consortium name="The Broad Institute Genomics Platform"/>
            <consortium name="The Broad Institute Genome Sequencing Center for Infectious Disease"/>
            <person name="Wu L."/>
            <person name="Ma J."/>
        </authorList>
    </citation>
    <scope>NUCLEOTIDE SEQUENCE [LARGE SCALE GENOMIC DNA]</scope>
    <source>
        <strain evidence="9">CECT 8570</strain>
    </source>
</reference>
<dbReference type="Gene3D" id="3.90.1150.10">
    <property type="entry name" value="Aspartate Aminotransferase, domain 1"/>
    <property type="match status" value="1"/>
</dbReference>
<comment type="similarity">
    <text evidence="2 6">Belongs to the class-I pyridoxal-phosphate-dependent aminotransferase family.</text>
</comment>
<dbReference type="GO" id="GO:0008483">
    <property type="term" value="F:transaminase activity"/>
    <property type="evidence" value="ECO:0007669"/>
    <property type="project" value="UniProtKB-KW"/>
</dbReference>
<dbReference type="RefSeq" id="WP_290264267.1">
    <property type="nucleotide sequence ID" value="NZ_JAUFQG010000006.1"/>
</dbReference>
<evidence type="ECO:0000256" key="1">
    <source>
        <dbReference type="ARBA" id="ARBA00001933"/>
    </source>
</evidence>
<keyword evidence="5" id="KW-0663">Pyridoxal phosphate</keyword>
<dbReference type="Pfam" id="PF00155">
    <property type="entry name" value="Aminotran_1_2"/>
    <property type="match status" value="1"/>
</dbReference>
<evidence type="ECO:0000256" key="6">
    <source>
        <dbReference type="RuleBase" id="RU000481"/>
    </source>
</evidence>
<feature type="domain" description="Aminotransferase class I/classII large" evidence="7">
    <location>
        <begin position="39"/>
        <end position="384"/>
    </location>
</feature>
<dbReference type="InterPro" id="IPR050596">
    <property type="entry name" value="AspAT/PAT-like"/>
</dbReference>
<dbReference type="Proteomes" id="UP001595840">
    <property type="component" value="Unassembled WGS sequence"/>
</dbReference>
<evidence type="ECO:0000256" key="4">
    <source>
        <dbReference type="ARBA" id="ARBA00022679"/>
    </source>
</evidence>
<dbReference type="InterPro" id="IPR004839">
    <property type="entry name" value="Aminotransferase_I/II_large"/>
</dbReference>
<dbReference type="SUPFAM" id="SSF53383">
    <property type="entry name" value="PLP-dependent transferases"/>
    <property type="match status" value="1"/>
</dbReference>
<dbReference type="Gene3D" id="3.40.640.10">
    <property type="entry name" value="Type I PLP-dependent aspartate aminotransferase-like (Major domain)"/>
    <property type="match status" value="1"/>
</dbReference>
<dbReference type="CDD" id="cd00609">
    <property type="entry name" value="AAT_like"/>
    <property type="match status" value="1"/>
</dbReference>
<evidence type="ECO:0000256" key="2">
    <source>
        <dbReference type="ARBA" id="ARBA00007441"/>
    </source>
</evidence>
<keyword evidence="9" id="KW-1185">Reference proteome</keyword>
<dbReference type="InterPro" id="IPR004838">
    <property type="entry name" value="NHTrfase_class1_PyrdxlP-BS"/>
</dbReference>
<dbReference type="PANTHER" id="PTHR46383">
    <property type="entry name" value="ASPARTATE AMINOTRANSFERASE"/>
    <property type="match status" value="1"/>
</dbReference>
<organism evidence="8 9">
    <name type="scientific">Simiduia curdlanivorans</name>
    <dbReference type="NCBI Taxonomy" id="1492769"/>
    <lineage>
        <taxon>Bacteria</taxon>
        <taxon>Pseudomonadati</taxon>
        <taxon>Pseudomonadota</taxon>
        <taxon>Gammaproteobacteria</taxon>
        <taxon>Cellvibrionales</taxon>
        <taxon>Cellvibrionaceae</taxon>
        <taxon>Simiduia</taxon>
    </lineage>
</organism>
<keyword evidence="3 6" id="KW-0032">Aminotransferase</keyword>
<dbReference type="PANTHER" id="PTHR46383:SF1">
    <property type="entry name" value="ASPARTATE AMINOTRANSFERASE"/>
    <property type="match status" value="1"/>
</dbReference>
<dbReference type="EMBL" id="JBHSCX010000009">
    <property type="protein sequence ID" value="MFC4362752.1"/>
    <property type="molecule type" value="Genomic_DNA"/>
</dbReference>
<proteinExistence type="inferred from homology"/>
<gene>
    <name evidence="8" type="ORF">ACFOX3_10580</name>
</gene>
<evidence type="ECO:0000313" key="8">
    <source>
        <dbReference type="EMBL" id="MFC4362752.1"/>
    </source>
</evidence>
<evidence type="ECO:0000256" key="3">
    <source>
        <dbReference type="ARBA" id="ARBA00022576"/>
    </source>
</evidence>
<evidence type="ECO:0000313" key="9">
    <source>
        <dbReference type="Proteomes" id="UP001595840"/>
    </source>
</evidence>
<dbReference type="EC" id="2.6.1.-" evidence="6"/>
<dbReference type="PRINTS" id="PR00753">
    <property type="entry name" value="ACCSYNTHASE"/>
</dbReference>
<dbReference type="PROSITE" id="PS00105">
    <property type="entry name" value="AA_TRANSFER_CLASS_1"/>
    <property type="match status" value="1"/>
</dbReference>
<protein>
    <recommendedName>
        <fullName evidence="6">Aminotransferase</fullName>
        <ecNumber evidence="6">2.6.1.-</ecNumber>
    </recommendedName>
</protein>
<dbReference type="InterPro" id="IPR015421">
    <property type="entry name" value="PyrdxlP-dep_Trfase_major"/>
</dbReference>
<name>A0ABV8V4I9_9GAMM</name>
<keyword evidence="4 6" id="KW-0808">Transferase</keyword>
<dbReference type="InterPro" id="IPR015424">
    <property type="entry name" value="PyrdxlP-dep_Trfase"/>
</dbReference>
<accession>A0ABV8V4I9</accession>
<evidence type="ECO:0000259" key="7">
    <source>
        <dbReference type="Pfam" id="PF00155"/>
    </source>
</evidence>
<evidence type="ECO:0000256" key="5">
    <source>
        <dbReference type="ARBA" id="ARBA00022898"/>
    </source>
</evidence>
<dbReference type="InterPro" id="IPR015422">
    <property type="entry name" value="PyrdxlP-dep_Trfase_small"/>
</dbReference>
<comment type="cofactor">
    <cofactor evidence="1 6">
        <name>pyridoxal 5'-phosphate</name>
        <dbReference type="ChEBI" id="CHEBI:597326"/>
    </cofactor>
</comment>
<comment type="caution">
    <text evidence="8">The sequence shown here is derived from an EMBL/GenBank/DDBJ whole genome shotgun (WGS) entry which is preliminary data.</text>
</comment>